<dbReference type="Proteomes" id="UP000191055">
    <property type="component" value="Unassembled WGS sequence"/>
</dbReference>
<sequence>MKLTVKEIEDMVGHYSSKASEYCHQLGMAGIVIIWILYSEEVSYKFFLGAALLLLISTITISLIHNTYIAIKADKYFHQKANELKYQNKINDIVSLRQQLVDENHDIEKKSWLFFKSKMATLIIGYLLIIINITVNLILKTI</sequence>
<feature type="transmembrane region" description="Helical" evidence="1">
    <location>
        <begin position="44"/>
        <end position="71"/>
    </location>
</feature>
<proteinExistence type="predicted"/>
<reference evidence="2 3" key="1">
    <citation type="submission" date="2017-02" db="EMBL/GenBank/DDBJ databases">
        <authorList>
            <person name="Peterson S.W."/>
        </authorList>
    </citation>
    <scope>NUCLEOTIDE SEQUENCE [LARGE SCALE GENOMIC DNA]</scope>
    <source>
        <strain evidence="2 3">DSM 24412</strain>
    </source>
</reference>
<keyword evidence="1" id="KW-0812">Transmembrane</keyword>
<organism evidence="2 3">
    <name type="scientific">Alkalitalea saponilacus</name>
    <dbReference type="NCBI Taxonomy" id="889453"/>
    <lineage>
        <taxon>Bacteria</taxon>
        <taxon>Pseudomonadati</taxon>
        <taxon>Bacteroidota</taxon>
        <taxon>Bacteroidia</taxon>
        <taxon>Marinilabiliales</taxon>
        <taxon>Marinilabiliaceae</taxon>
        <taxon>Alkalitalea</taxon>
    </lineage>
</organism>
<name>A0A1T5HU13_9BACT</name>
<dbReference type="AlphaFoldDB" id="A0A1T5HU13"/>
<keyword evidence="1" id="KW-1133">Transmembrane helix</keyword>
<feature type="transmembrane region" description="Helical" evidence="1">
    <location>
        <begin position="21"/>
        <end position="38"/>
    </location>
</feature>
<dbReference type="STRING" id="889453.SAMN03080601_03462"/>
<dbReference type="RefSeq" id="WP_079559119.1">
    <property type="nucleotide sequence ID" value="NZ_CP021904.1"/>
</dbReference>
<protein>
    <submittedName>
        <fullName evidence="2">Uncharacterized protein</fullName>
    </submittedName>
</protein>
<dbReference type="KEGG" id="asx:CDL62_10440"/>
<keyword evidence="3" id="KW-1185">Reference proteome</keyword>
<evidence type="ECO:0000256" key="1">
    <source>
        <dbReference type="SAM" id="Phobius"/>
    </source>
</evidence>
<feature type="transmembrane region" description="Helical" evidence="1">
    <location>
        <begin position="119"/>
        <end position="139"/>
    </location>
</feature>
<evidence type="ECO:0000313" key="3">
    <source>
        <dbReference type="Proteomes" id="UP000191055"/>
    </source>
</evidence>
<gene>
    <name evidence="2" type="ORF">SAMN03080601_03462</name>
</gene>
<accession>A0A1T5HU13</accession>
<evidence type="ECO:0000313" key="2">
    <source>
        <dbReference type="EMBL" id="SKC24169.1"/>
    </source>
</evidence>
<keyword evidence="1" id="KW-0472">Membrane</keyword>
<dbReference type="EMBL" id="FUYV01000035">
    <property type="protein sequence ID" value="SKC24169.1"/>
    <property type="molecule type" value="Genomic_DNA"/>
</dbReference>